<keyword evidence="2" id="KW-1185">Reference proteome</keyword>
<keyword evidence="1" id="KW-0808">Transferase</keyword>
<keyword evidence="1" id="KW-0489">Methyltransferase</keyword>
<gene>
    <name evidence="1" type="ORF">Xbed_03545</name>
</gene>
<dbReference type="InterPro" id="IPR029063">
    <property type="entry name" value="SAM-dependent_MTases_sf"/>
</dbReference>
<accession>A0A1Y2SEA1</accession>
<reference evidence="1 2" key="1">
    <citation type="submission" date="2017-01" db="EMBL/GenBank/DDBJ databases">
        <title>Deconstructing symbiosis and pathogenesis requirements using a combined genomic-metabolomic approach.</title>
        <authorList>
            <person name="Tobias N.J."/>
            <person name="Wolff H."/>
            <person name="Djahanschiri B."/>
            <person name="Ebersberger I."/>
            <person name="Bode H.B."/>
        </authorList>
    </citation>
    <scope>NUCLEOTIDE SEQUENCE [LARGE SCALE GENOMIC DNA]</scope>
    <source>
        <strain evidence="1 2">DSM 4764</strain>
    </source>
</reference>
<dbReference type="Gene3D" id="3.40.50.150">
    <property type="entry name" value="Vaccinia Virus protein VP39"/>
    <property type="match status" value="1"/>
</dbReference>
<sequence length="157" mass="18502">MNKPILDMCCGSRMFYFDKSNPDVLFCDIRREQHILCDGRKLDINPDLIADFTNLPFDDESFNLVIFDPPHLIRAGKNGWQRKKYGALSSDMWRDDLAQGFKEAFRVLRPERTLIFKWNETQIKTREILALTDIKPVIGHPSGKRSYTHWMTFYKRG</sequence>
<dbReference type="RefSeq" id="WP_086114136.1">
    <property type="nucleotide sequence ID" value="NZ_CAWNHF010000157.1"/>
</dbReference>
<dbReference type="AlphaFoldDB" id="A0A1Y2SEA1"/>
<dbReference type="EMBL" id="MUBK01000050">
    <property type="protein sequence ID" value="OTA15895.1"/>
    <property type="molecule type" value="Genomic_DNA"/>
</dbReference>
<protein>
    <submittedName>
        <fullName evidence="1">Methyltransferase</fullName>
    </submittedName>
</protein>
<dbReference type="GO" id="GO:0032259">
    <property type="term" value="P:methylation"/>
    <property type="evidence" value="ECO:0007669"/>
    <property type="project" value="UniProtKB-KW"/>
</dbReference>
<dbReference type="GO" id="GO:0008168">
    <property type="term" value="F:methyltransferase activity"/>
    <property type="evidence" value="ECO:0007669"/>
    <property type="project" value="UniProtKB-KW"/>
</dbReference>
<evidence type="ECO:0000313" key="1">
    <source>
        <dbReference type="EMBL" id="OTA15895.1"/>
    </source>
</evidence>
<dbReference type="OrthoDB" id="8781114at2"/>
<name>A0A1Y2SEA1_9GAMM</name>
<organism evidence="1 2">
    <name type="scientific">Xenorhabdus beddingii</name>
    <dbReference type="NCBI Taxonomy" id="40578"/>
    <lineage>
        <taxon>Bacteria</taxon>
        <taxon>Pseudomonadati</taxon>
        <taxon>Pseudomonadota</taxon>
        <taxon>Gammaproteobacteria</taxon>
        <taxon>Enterobacterales</taxon>
        <taxon>Morganellaceae</taxon>
        <taxon>Xenorhabdus</taxon>
    </lineage>
</organism>
<dbReference type="Proteomes" id="UP000194204">
    <property type="component" value="Unassembled WGS sequence"/>
</dbReference>
<dbReference type="STRING" id="40578.Xbed_03545"/>
<proteinExistence type="predicted"/>
<evidence type="ECO:0000313" key="2">
    <source>
        <dbReference type="Proteomes" id="UP000194204"/>
    </source>
</evidence>
<comment type="caution">
    <text evidence="1">The sequence shown here is derived from an EMBL/GenBank/DDBJ whole genome shotgun (WGS) entry which is preliminary data.</text>
</comment>
<dbReference type="SUPFAM" id="SSF53335">
    <property type="entry name" value="S-adenosyl-L-methionine-dependent methyltransferases"/>
    <property type="match status" value="1"/>
</dbReference>